<protein>
    <submittedName>
        <fullName evidence="1">Uncharacterized protein</fullName>
    </submittedName>
</protein>
<reference evidence="1 2" key="1">
    <citation type="submission" date="2020-11" db="EMBL/GenBank/DDBJ databases">
        <title>Complete and Circularized Genome Assembly of a human isolate of Vibrio navarrensis biotype pommerensis with MiSeq and MinION Sequence Data.</title>
        <authorList>
            <person name="Schwartz K."/>
            <person name="Borowiak M."/>
            <person name="Deneke C."/>
            <person name="Balau V."/>
            <person name="Metelmann C."/>
            <person name="Strauch E."/>
        </authorList>
    </citation>
    <scope>NUCLEOTIDE SEQUENCE [LARGE SCALE GENOMIC DNA]</scope>
    <source>
        <strain evidence="1 2">20-VB00237</strain>
    </source>
</reference>
<dbReference type="EMBL" id="CP065217">
    <property type="protein sequence ID" value="QPL54792.1"/>
    <property type="molecule type" value="Genomic_DNA"/>
</dbReference>
<gene>
    <name evidence="1" type="ORF">I3X05_06615</name>
</gene>
<organism evidence="1 2">
    <name type="scientific">Vibrio navarrensis</name>
    <dbReference type="NCBI Taxonomy" id="29495"/>
    <lineage>
        <taxon>Bacteria</taxon>
        <taxon>Pseudomonadati</taxon>
        <taxon>Pseudomonadota</taxon>
        <taxon>Gammaproteobacteria</taxon>
        <taxon>Vibrionales</taxon>
        <taxon>Vibrionaceae</taxon>
        <taxon>Vibrio</taxon>
    </lineage>
</organism>
<evidence type="ECO:0000313" key="2">
    <source>
        <dbReference type="Proteomes" id="UP000594435"/>
    </source>
</evidence>
<dbReference type="AlphaFoldDB" id="A0AAJ4IDD2"/>
<sequence length="103" mass="11827">MNDTNLQSINLHFAKQLIQTVEVANCFAHQFKAEVSGLREDDPLRIQAEQMEEDIAKAKKIELWLNEQQAALFESIRNQTSRLHSAINARRTELAESQHQLQG</sequence>
<proteinExistence type="predicted"/>
<accession>A0AAJ4IDD2</accession>
<dbReference type="RefSeq" id="WP_039437026.1">
    <property type="nucleotide sequence ID" value="NZ_CP065217.1"/>
</dbReference>
<name>A0AAJ4IDD2_9VIBR</name>
<evidence type="ECO:0000313" key="1">
    <source>
        <dbReference type="EMBL" id="QPL54792.1"/>
    </source>
</evidence>
<dbReference type="Proteomes" id="UP000594435">
    <property type="component" value="Chromosome 1"/>
</dbReference>